<dbReference type="InterPro" id="IPR015853">
    <property type="entry name" value="ABC_transpr_FbpC"/>
</dbReference>
<evidence type="ECO:0000256" key="6">
    <source>
        <dbReference type="ARBA" id="ARBA00023004"/>
    </source>
</evidence>
<dbReference type="PATRIC" id="fig|888050.3.peg.733"/>
<protein>
    <submittedName>
        <fullName evidence="11">Iron (Fe3+) ABC superfamily ATP binding cassette transporter, ABC protein</fullName>
        <ecNumber evidence="11">3.6.3.30</ecNumber>
    </submittedName>
</protein>
<gene>
    <name evidence="11" type="primary">fbpC</name>
    <name evidence="11" type="ORF">HMPREF9004_0771</name>
</gene>
<dbReference type="InterPro" id="IPR050093">
    <property type="entry name" value="ABC_SmlMolc_Importer"/>
</dbReference>
<evidence type="ECO:0000256" key="1">
    <source>
        <dbReference type="ARBA" id="ARBA00022448"/>
    </source>
</evidence>
<organism evidence="11 12">
    <name type="scientific">Schaalia cardiffensis F0333</name>
    <dbReference type="NCBI Taxonomy" id="888050"/>
    <lineage>
        <taxon>Bacteria</taxon>
        <taxon>Bacillati</taxon>
        <taxon>Actinomycetota</taxon>
        <taxon>Actinomycetes</taxon>
        <taxon>Actinomycetales</taxon>
        <taxon>Actinomycetaceae</taxon>
        <taxon>Schaalia</taxon>
    </lineage>
</organism>
<evidence type="ECO:0000256" key="8">
    <source>
        <dbReference type="ARBA" id="ARBA00023136"/>
    </source>
</evidence>
<evidence type="ECO:0000313" key="12">
    <source>
        <dbReference type="Proteomes" id="UP000013015"/>
    </source>
</evidence>
<dbReference type="GO" id="GO:0015408">
    <property type="term" value="F:ABC-type ferric iron transporter activity"/>
    <property type="evidence" value="ECO:0007669"/>
    <property type="project" value="InterPro"/>
</dbReference>
<dbReference type="EC" id="3.6.3.30" evidence="11"/>
<dbReference type="GO" id="GO:0005524">
    <property type="term" value="F:ATP binding"/>
    <property type="evidence" value="ECO:0007669"/>
    <property type="project" value="UniProtKB-KW"/>
</dbReference>
<dbReference type="SMART" id="SM00382">
    <property type="entry name" value="AAA"/>
    <property type="match status" value="1"/>
</dbReference>
<keyword evidence="3" id="KW-0410">Iron transport</keyword>
<keyword evidence="12" id="KW-1185">Reference proteome</keyword>
<keyword evidence="1" id="KW-0813">Transport</keyword>
<keyword evidence="7" id="KW-0406">Ion transport</keyword>
<evidence type="ECO:0000256" key="5">
    <source>
        <dbReference type="ARBA" id="ARBA00022840"/>
    </source>
</evidence>
<name>N6WE36_9ACTO</name>
<evidence type="ECO:0000256" key="9">
    <source>
        <dbReference type="SAM" id="MobiDB-lite"/>
    </source>
</evidence>
<keyword evidence="8" id="KW-0472">Membrane</keyword>
<keyword evidence="4" id="KW-0547">Nucleotide-binding</keyword>
<evidence type="ECO:0000313" key="11">
    <source>
        <dbReference type="EMBL" id="ENO18514.1"/>
    </source>
</evidence>
<comment type="caution">
    <text evidence="11">The sequence shown here is derived from an EMBL/GenBank/DDBJ whole genome shotgun (WGS) entry which is preliminary data.</text>
</comment>
<dbReference type="InterPro" id="IPR003439">
    <property type="entry name" value="ABC_transporter-like_ATP-bd"/>
</dbReference>
<evidence type="ECO:0000256" key="4">
    <source>
        <dbReference type="ARBA" id="ARBA00022741"/>
    </source>
</evidence>
<feature type="compositionally biased region" description="Acidic residues" evidence="9">
    <location>
        <begin position="300"/>
        <end position="310"/>
    </location>
</feature>
<dbReference type="RefSeq" id="WP_005962500.1">
    <property type="nucleotide sequence ID" value="NZ_CP040505.1"/>
</dbReference>
<evidence type="ECO:0000259" key="10">
    <source>
        <dbReference type="PROSITE" id="PS50893"/>
    </source>
</evidence>
<dbReference type="InterPro" id="IPR003593">
    <property type="entry name" value="AAA+_ATPase"/>
</dbReference>
<keyword evidence="6" id="KW-0408">Iron</keyword>
<feature type="domain" description="ABC transporter" evidence="10">
    <location>
        <begin position="14"/>
        <end position="245"/>
    </location>
</feature>
<dbReference type="SUPFAM" id="SSF52540">
    <property type="entry name" value="P-loop containing nucleoside triphosphate hydrolases"/>
    <property type="match status" value="1"/>
</dbReference>
<dbReference type="PROSITE" id="PS50893">
    <property type="entry name" value="ABC_TRANSPORTER_2"/>
    <property type="match status" value="1"/>
</dbReference>
<dbReference type="InterPro" id="IPR017871">
    <property type="entry name" value="ABC_transporter-like_CS"/>
</dbReference>
<dbReference type="EMBL" id="AQHZ01000013">
    <property type="protein sequence ID" value="ENO18514.1"/>
    <property type="molecule type" value="Genomic_DNA"/>
</dbReference>
<accession>N6WE36</accession>
<dbReference type="STRING" id="888050.HMPREF9004_0771"/>
<dbReference type="InterPro" id="IPR027417">
    <property type="entry name" value="P-loop_NTPase"/>
</dbReference>
<dbReference type="PANTHER" id="PTHR42781:SF8">
    <property type="entry name" value="BICARBONATE TRANSPORT ATP-BINDING PROTEIN CMPC"/>
    <property type="match status" value="1"/>
</dbReference>
<dbReference type="HOGENOM" id="CLU_000604_1_1_11"/>
<keyword evidence="2" id="KW-1003">Cell membrane</keyword>
<reference evidence="11 12" key="1">
    <citation type="submission" date="2013-03" db="EMBL/GenBank/DDBJ databases">
        <title>Reference genome for the Human Microbiome Project.</title>
        <authorList>
            <person name="Aqrawi P."/>
            <person name="Ayvaz T."/>
            <person name="Bess C."/>
            <person name="Blankenburg K."/>
            <person name="Coyle M."/>
            <person name="Deng J."/>
            <person name="Forbes L."/>
            <person name="Fowler G."/>
            <person name="Francisco L."/>
            <person name="Fu Q."/>
            <person name="Gibbs R."/>
            <person name="Gross S."/>
            <person name="Gubbala S."/>
            <person name="Hale W."/>
            <person name="Hemphill L."/>
            <person name="Highlander S."/>
            <person name="Hirani K."/>
            <person name="Jackson L."/>
            <person name="Jakkamsetti A."/>
            <person name="Javaid M."/>
            <person name="Jayaseelan J.C."/>
            <person name="Jiang H."/>
            <person name="Joshi V."/>
            <person name="Korchina V."/>
            <person name="Kovar C."/>
            <person name="Lara F."/>
            <person name="Lee S."/>
            <person name="Liu Y."/>
            <person name="Mata R."/>
            <person name="Mathew T."/>
            <person name="Munidasa M."/>
            <person name="Muzny D."/>
            <person name="Nazareth L."/>
            <person name="Ngo R."/>
            <person name="Nguyen L."/>
            <person name="Nguyen N."/>
            <person name="Okwuonu G."/>
            <person name="Ongeri F."/>
            <person name="Palculict T."/>
            <person name="Patil S."/>
            <person name="Petrosino J."/>
            <person name="Pham C."/>
            <person name="Pham P."/>
            <person name="Pu L.-L."/>
            <person name="Qin X."/>
            <person name="Qu J."/>
            <person name="Reid J."/>
            <person name="Ross M."/>
            <person name="Ruth R."/>
            <person name="Saada N."/>
            <person name="San Lucas F."/>
            <person name="Santibanez J."/>
            <person name="Shang Y."/>
            <person name="Simmons D."/>
            <person name="Song X.-Z."/>
            <person name="Tang L.-Y."/>
            <person name="Thornton R."/>
            <person name="Warren J."/>
            <person name="Weissenberger G."/>
            <person name="Wilczek-Boney K."/>
            <person name="Worley K."/>
            <person name="Youmans B."/>
            <person name="Zhang J."/>
            <person name="Zhang L."/>
            <person name="Zhao Z."/>
            <person name="Zhou C."/>
            <person name="Zhu D."/>
            <person name="Zhu Y."/>
        </authorList>
    </citation>
    <scope>NUCLEOTIDE SEQUENCE [LARGE SCALE GENOMIC DNA]</scope>
    <source>
        <strain evidence="11 12">F0333</strain>
    </source>
</reference>
<dbReference type="eggNOG" id="COG3842">
    <property type="taxonomic scope" value="Bacteria"/>
</dbReference>
<dbReference type="Gene3D" id="3.40.50.300">
    <property type="entry name" value="P-loop containing nucleotide triphosphate hydrolases"/>
    <property type="match status" value="1"/>
</dbReference>
<dbReference type="Proteomes" id="UP000013015">
    <property type="component" value="Unassembled WGS sequence"/>
</dbReference>
<dbReference type="AlphaFoldDB" id="N6WE36"/>
<dbReference type="PROSITE" id="PS00211">
    <property type="entry name" value="ABC_TRANSPORTER_1"/>
    <property type="match status" value="1"/>
</dbReference>
<feature type="region of interest" description="Disordered" evidence="9">
    <location>
        <begin position="284"/>
        <end position="326"/>
    </location>
</feature>
<keyword evidence="5" id="KW-0067">ATP-binding</keyword>
<evidence type="ECO:0000256" key="3">
    <source>
        <dbReference type="ARBA" id="ARBA00022496"/>
    </source>
</evidence>
<dbReference type="GO" id="GO:0016887">
    <property type="term" value="F:ATP hydrolysis activity"/>
    <property type="evidence" value="ECO:0007669"/>
    <property type="project" value="InterPro"/>
</dbReference>
<dbReference type="Pfam" id="PF00005">
    <property type="entry name" value="ABC_tran"/>
    <property type="match status" value="1"/>
</dbReference>
<keyword evidence="11" id="KW-0378">Hydrolase</keyword>
<evidence type="ECO:0000256" key="2">
    <source>
        <dbReference type="ARBA" id="ARBA00022475"/>
    </source>
</evidence>
<dbReference type="CDD" id="cd03259">
    <property type="entry name" value="ABC_Carb_Solutes_like"/>
    <property type="match status" value="1"/>
</dbReference>
<dbReference type="GO" id="GO:0016020">
    <property type="term" value="C:membrane"/>
    <property type="evidence" value="ECO:0007669"/>
    <property type="project" value="InterPro"/>
</dbReference>
<proteinExistence type="predicted"/>
<dbReference type="PANTHER" id="PTHR42781">
    <property type="entry name" value="SPERMIDINE/PUTRESCINE IMPORT ATP-BINDING PROTEIN POTA"/>
    <property type="match status" value="1"/>
</dbReference>
<evidence type="ECO:0000256" key="7">
    <source>
        <dbReference type="ARBA" id="ARBA00023065"/>
    </source>
</evidence>
<sequence>MSELIHEVTTPHAEPLLDVHGLALQREARFLHDVSFSLAPGEVLAVVGPSGCGKSTLLLALAGFEECSGEIRVEGTSLQGVVPQRRPSSLVFQSPALFERMSVRENIAFGLHGKALGAKHAHDLVEAAMTRMGIIALADRYPDALSGGQAQRVALARALVTRPKVLLLDEPLAHVGASLAAAIRQTLLREIRRLKIAALYVTHDVEEACLVGDRLLIMDAGRVRQIGAPRELYERPNSEAVARLMGIANVLACEVEEIVSEQTALVRCGSASFHVPAPRVKECGGADSEDIASRGAASGSEDETSGDEVGDAGGIEDSGDAGGVKDSGGDNVVFAKRSLLSLGPALLAMPGEAIELLAAPPSAIIGRHAQVIGAFFVRGIMVYDLETEFGTLVARDSSVREPFTLGDHVEFEFRGGWVIPREGTTRSPEH</sequence>